<dbReference type="RefSeq" id="WP_345038291.1">
    <property type="nucleotide sequence ID" value="NZ_BAAAYL010000001.1"/>
</dbReference>
<name>A0ABP6SD74_9ACTN</name>
<evidence type="ECO:0000313" key="2">
    <source>
        <dbReference type="EMBL" id="GAA3373480.1"/>
    </source>
</evidence>
<dbReference type="EMBL" id="BAAAYL010000001">
    <property type="protein sequence ID" value="GAA3373480.1"/>
    <property type="molecule type" value="Genomic_DNA"/>
</dbReference>
<evidence type="ECO:0000313" key="3">
    <source>
        <dbReference type="Proteomes" id="UP001499990"/>
    </source>
</evidence>
<accession>A0ABP6SD74</accession>
<protein>
    <recommendedName>
        <fullName evidence="4">Transposase</fullName>
    </recommendedName>
</protein>
<organism evidence="2 3">
    <name type="scientific">Streptomyces sannanensis</name>
    <dbReference type="NCBI Taxonomy" id="285536"/>
    <lineage>
        <taxon>Bacteria</taxon>
        <taxon>Bacillati</taxon>
        <taxon>Actinomycetota</taxon>
        <taxon>Actinomycetes</taxon>
        <taxon>Kitasatosporales</taxon>
        <taxon>Streptomycetaceae</taxon>
        <taxon>Streptomyces</taxon>
    </lineage>
</organism>
<feature type="region of interest" description="Disordered" evidence="1">
    <location>
        <begin position="41"/>
        <end position="66"/>
    </location>
</feature>
<keyword evidence="3" id="KW-1185">Reference proteome</keyword>
<feature type="compositionally biased region" description="Basic and acidic residues" evidence="1">
    <location>
        <begin position="44"/>
        <end position="55"/>
    </location>
</feature>
<dbReference type="Proteomes" id="UP001499990">
    <property type="component" value="Unassembled WGS sequence"/>
</dbReference>
<gene>
    <name evidence="2" type="ORF">GCM10020367_33550</name>
</gene>
<evidence type="ECO:0000256" key="1">
    <source>
        <dbReference type="SAM" id="MobiDB-lite"/>
    </source>
</evidence>
<comment type="caution">
    <text evidence="2">The sequence shown here is derived from an EMBL/GenBank/DDBJ whole genome shotgun (WGS) entry which is preliminary data.</text>
</comment>
<reference evidence="3" key="1">
    <citation type="journal article" date="2019" name="Int. J. Syst. Evol. Microbiol.">
        <title>The Global Catalogue of Microorganisms (GCM) 10K type strain sequencing project: providing services to taxonomists for standard genome sequencing and annotation.</title>
        <authorList>
            <consortium name="The Broad Institute Genomics Platform"/>
            <consortium name="The Broad Institute Genome Sequencing Center for Infectious Disease"/>
            <person name="Wu L."/>
            <person name="Ma J."/>
        </authorList>
    </citation>
    <scope>NUCLEOTIDE SEQUENCE [LARGE SCALE GENOMIC DNA]</scope>
    <source>
        <strain evidence="3">JCM 9651</strain>
    </source>
</reference>
<evidence type="ECO:0008006" key="4">
    <source>
        <dbReference type="Google" id="ProtNLM"/>
    </source>
</evidence>
<proteinExistence type="predicted"/>
<sequence>MWGRKRARTGELVEAVAAADSCHDVPVGGREELTDAQAGAESRFALKGEARRDGRPAAGPGRRVRGLTPERKVTDDYRAAEAELAEIREAVLRLRR</sequence>